<evidence type="ECO:0000256" key="11">
    <source>
        <dbReference type="ARBA" id="ARBA00023033"/>
    </source>
</evidence>
<sequence length="201" mass="22898">MRKICILELLTAKNVRSFGSIRQDEISRLVRSLRSSSSSAAFGKVTSHRDSLEVLLKKAVPLLAGFGLADLFPSSKLLNFLSWNKYNLLSLRRKMDAILDVILEEHKLKQSEHKLKQSGEFGGEDIVDVLLRMQRDQELQFPITNDNIKAVIFDLFGGGTETSSTSVDWAMAELMRNPRVMAKVQAEMRDCLQREEEDRRK</sequence>
<evidence type="ECO:0000256" key="12">
    <source>
        <dbReference type="ARBA" id="ARBA00023136"/>
    </source>
</evidence>
<keyword evidence="5" id="KW-0812">Transmembrane</keyword>
<evidence type="ECO:0000256" key="6">
    <source>
        <dbReference type="ARBA" id="ARBA00022723"/>
    </source>
</evidence>
<evidence type="ECO:0000313" key="14">
    <source>
        <dbReference type="Proteomes" id="UP000653305"/>
    </source>
</evidence>
<dbReference type="Proteomes" id="UP000653305">
    <property type="component" value="Unassembled WGS sequence"/>
</dbReference>
<name>A0A830DLP7_9LAMI</name>
<dbReference type="InterPro" id="IPR001128">
    <property type="entry name" value="Cyt_P450"/>
</dbReference>
<comment type="cofactor">
    <cofactor evidence="1">
        <name>heme</name>
        <dbReference type="ChEBI" id="CHEBI:30413"/>
    </cofactor>
</comment>
<evidence type="ECO:0000256" key="1">
    <source>
        <dbReference type="ARBA" id="ARBA00001971"/>
    </source>
</evidence>
<dbReference type="InterPro" id="IPR052306">
    <property type="entry name" value="CYP450_71D"/>
</dbReference>
<comment type="similarity">
    <text evidence="3">Belongs to the cytochrome P450 family.</text>
</comment>
<evidence type="ECO:0000256" key="4">
    <source>
        <dbReference type="ARBA" id="ARBA00022617"/>
    </source>
</evidence>
<keyword evidence="7" id="KW-0735">Signal-anchor</keyword>
<dbReference type="GO" id="GO:0005506">
    <property type="term" value="F:iron ion binding"/>
    <property type="evidence" value="ECO:0007669"/>
    <property type="project" value="InterPro"/>
</dbReference>
<keyword evidence="9" id="KW-0560">Oxidoreductase</keyword>
<reference evidence="13" key="1">
    <citation type="submission" date="2020-07" db="EMBL/GenBank/DDBJ databases">
        <title>Ethylene signaling mediates host invasion by parasitic plants.</title>
        <authorList>
            <person name="Yoshida S."/>
        </authorList>
    </citation>
    <scope>NUCLEOTIDE SEQUENCE</scope>
    <source>
        <strain evidence="13">Okayama</strain>
    </source>
</reference>
<dbReference type="GO" id="GO:0020037">
    <property type="term" value="F:heme binding"/>
    <property type="evidence" value="ECO:0007669"/>
    <property type="project" value="InterPro"/>
</dbReference>
<dbReference type="SUPFAM" id="SSF48264">
    <property type="entry name" value="Cytochrome P450"/>
    <property type="match status" value="1"/>
</dbReference>
<dbReference type="Gene3D" id="1.10.630.10">
    <property type="entry name" value="Cytochrome P450"/>
    <property type="match status" value="1"/>
</dbReference>
<dbReference type="EMBL" id="BMAC01009287">
    <property type="protein sequence ID" value="GFQ08745.1"/>
    <property type="molecule type" value="Genomic_DNA"/>
</dbReference>
<gene>
    <name evidence="13" type="ORF">PHJA_003018500</name>
</gene>
<evidence type="ECO:0000256" key="2">
    <source>
        <dbReference type="ARBA" id="ARBA00004606"/>
    </source>
</evidence>
<evidence type="ECO:0000256" key="7">
    <source>
        <dbReference type="ARBA" id="ARBA00022968"/>
    </source>
</evidence>
<evidence type="ECO:0000313" key="13">
    <source>
        <dbReference type="EMBL" id="GFQ08745.1"/>
    </source>
</evidence>
<organism evidence="13 14">
    <name type="scientific">Phtheirospermum japonicum</name>
    <dbReference type="NCBI Taxonomy" id="374723"/>
    <lineage>
        <taxon>Eukaryota</taxon>
        <taxon>Viridiplantae</taxon>
        <taxon>Streptophyta</taxon>
        <taxon>Embryophyta</taxon>
        <taxon>Tracheophyta</taxon>
        <taxon>Spermatophyta</taxon>
        <taxon>Magnoliopsida</taxon>
        <taxon>eudicotyledons</taxon>
        <taxon>Gunneridae</taxon>
        <taxon>Pentapetalae</taxon>
        <taxon>asterids</taxon>
        <taxon>lamiids</taxon>
        <taxon>Lamiales</taxon>
        <taxon>Orobanchaceae</taxon>
        <taxon>Orobanchaceae incertae sedis</taxon>
        <taxon>Phtheirospermum</taxon>
    </lineage>
</organism>
<keyword evidence="10" id="KW-0408">Iron</keyword>
<evidence type="ECO:0000256" key="8">
    <source>
        <dbReference type="ARBA" id="ARBA00022989"/>
    </source>
</evidence>
<evidence type="ECO:0000256" key="5">
    <source>
        <dbReference type="ARBA" id="ARBA00022692"/>
    </source>
</evidence>
<dbReference type="PANTHER" id="PTHR47953">
    <property type="entry name" value="OS08G0105600 PROTEIN"/>
    <property type="match status" value="1"/>
</dbReference>
<dbReference type="GO" id="GO:0004497">
    <property type="term" value="F:monooxygenase activity"/>
    <property type="evidence" value="ECO:0007669"/>
    <property type="project" value="UniProtKB-KW"/>
</dbReference>
<protein>
    <submittedName>
        <fullName evidence="13">Cytochrome p450 71d13</fullName>
    </submittedName>
</protein>
<keyword evidence="12" id="KW-0472">Membrane</keyword>
<evidence type="ECO:0000256" key="3">
    <source>
        <dbReference type="ARBA" id="ARBA00010617"/>
    </source>
</evidence>
<keyword evidence="11" id="KW-0503">Monooxygenase</keyword>
<dbReference type="InterPro" id="IPR002401">
    <property type="entry name" value="Cyt_P450_E_grp-I"/>
</dbReference>
<evidence type="ECO:0000256" key="10">
    <source>
        <dbReference type="ARBA" id="ARBA00023004"/>
    </source>
</evidence>
<comment type="caution">
    <text evidence="13">The sequence shown here is derived from an EMBL/GenBank/DDBJ whole genome shotgun (WGS) entry which is preliminary data.</text>
</comment>
<dbReference type="AlphaFoldDB" id="A0A830DLP7"/>
<dbReference type="GO" id="GO:0016705">
    <property type="term" value="F:oxidoreductase activity, acting on paired donors, with incorporation or reduction of molecular oxygen"/>
    <property type="evidence" value="ECO:0007669"/>
    <property type="project" value="InterPro"/>
</dbReference>
<dbReference type="PANTHER" id="PTHR47953:SF19">
    <property type="entry name" value="OS06G0641600 PROTEIN"/>
    <property type="match status" value="1"/>
</dbReference>
<accession>A0A830DLP7</accession>
<comment type="subcellular location">
    <subcellularLocation>
        <location evidence="2">Membrane</location>
        <topology evidence="2">Single-pass type II membrane protein</topology>
    </subcellularLocation>
</comment>
<dbReference type="InterPro" id="IPR036396">
    <property type="entry name" value="Cyt_P450_sf"/>
</dbReference>
<dbReference type="PRINTS" id="PR00463">
    <property type="entry name" value="EP450I"/>
</dbReference>
<dbReference type="Pfam" id="PF00067">
    <property type="entry name" value="p450"/>
    <property type="match status" value="1"/>
</dbReference>
<keyword evidence="8" id="KW-1133">Transmembrane helix</keyword>
<proteinExistence type="inferred from homology"/>
<keyword evidence="4" id="KW-0349">Heme</keyword>
<keyword evidence="14" id="KW-1185">Reference proteome</keyword>
<keyword evidence="6" id="KW-0479">Metal-binding</keyword>
<evidence type="ECO:0000256" key="9">
    <source>
        <dbReference type="ARBA" id="ARBA00023002"/>
    </source>
</evidence>
<dbReference type="OrthoDB" id="2789670at2759"/>
<dbReference type="GO" id="GO:0016020">
    <property type="term" value="C:membrane"/>
    <property type="evidence" value="ECO:0007669"/>
    <property type="project" value="UniProtKB-SubCell"/>
</dbReference>